<organism evidence="1 2">
    <name type="scientific">Salmonella phage vB_SpuP_Spp16</name>
    <dbReference type="NCBI Taxonomy" id="2081603"/>
    <lineage>
        <taxon>Viruses</taxon>
        <taxon>Duplodnaviria</taxon>
        <taxon>Heunggongvirae</taxon>
        <taxon>Uroviricota</taxon>
        <taxon>Caudoviricetes</taxon>
        <taxon>Autographivirales</taxon>
        <taxon>Autonotataviridae</taxon>
        <taxon>Melnykvirinae</taxon>
        <taxon>Panjvirus</taxon>
        <taxon>Panjvirus Spp16</taxon>
    </lineage>
</organism>
<dbReference type="EMBL" id="MG878892">
    <property type="protein sequence ID" value="AVI05052.1"/>
    <property type="molecule type" value="Genomic_DNA"/>
</dbReference>
<dbReference type="RefSeq" id="YP_009799332.1">
    <property type="nucleotide sequence ID" value="NC_047941.1"/>
</dbReference>
<accession>A0A2P9JZT6</accession>
<name>A0A2P9JZT6_9CAUD</name>
<dbReference type="GeneID" id="54989817"/>
<evidence type="ECO:0000313" key="2">
    <source>
        <dbReference type="Proteomes" id="UP000241381"/>
    </source>
</evidence>
<protein>
    <submittedName>
        <fullName evidence="1">Uncharacterized protein</fullName>
    </submittedName>
</protein>
<dbReference type="KEGG" id="vg:54989817"/>
<sequence length="68" mass="8056">MIKRKRKINKKELINVRLYTVTGNNGRPKHHFIRGEVVRKYKSISDDRNYYQSVTTGLKQYVSSTDII</sequence>
<proteinExistence type="predicted"/>
<reference evidence="1" key="1">
    <citation type="submission" date="2018-01" db="EMBL/GenBank/DDBJ databases">
        <title>Complete genome sequence analysis of a novel Salmonella phage Spp16.</title>
        <authorList>
            <person name="Zhao F."/>
            <person name="Sun H."/>
            <person name="Ren H."/>
            <person name="Tong Y."/>
        </authorList>
    </citation>
    <scope>NUCLEOTIDE SEQUENCE [LARGE SCALE GENOMIC DNA]</scope>
</reference>
<keyword evidence="2" id="KW-1185">Reference proteome</keyword>
<dbReference type="Proteomes" id="UP000241381">
    <property type="component" value="Segment"/>
</dbReference>
<evidence type="ECO:0000313" key="1">
    <source>
        <dbReference type="EMBL" id="AVI05052.1"/>
    </source>
</evidence>